<dbReference type="AlphaFoldDB" id="A0AB74UTS7"/>
<reference evidence="4" key="1">
    <citation type="submission" date="2024-10" db="EMBL/GenBank/DDBJ databases">
        <authorList>
            <person name="Lesea H.P."/>
            <person name="Kuehl J.V."/>
            <person name="Chandonia J.-M."/>
        </authorList>
    </citation>
    <scope>NUCLEOTIDE SEQUENCE</scope>
    <source>
        <strain evidence="4">FW102-FHT14D07</strain>
    </source>
</reference>
<dbReference type="CDD" id="cd00371">
    <property type="entry name" value="HMA"/>
    <property type="match status" value="1"/>
</dbReference>
<dbReference type="FunFam" id="3.30.70.100:FF:000001">
    <property type="entry name" value="ATPase copper transporting beta"/>
    <property type="match status" value="1"/>
</dbReference>
<dbReference type="InterPro" id="IPR001802">
    <property type="entry name" value="MerP/CopZ"/>
</dbReference>
<feature type="chain" id="PRO_5044505008" evidence="2">
    <location>
        <begin position="20"/>
        <end position="95"/>
    </location>
</feature>
<organism evidence="4">
    <name type="scientific">Rhodanobacter sp. FW102-FHT14D07</name>
    <dbReference type="NCBI Taxonomy" id="3351462"/>
    <lineage>
        <taxon>Bacteria</taxon>
        <taxon>Pseudomonadati</taxon>
        <taxon>Pseudomonadota</taxon>
        <taxon>Gammaproteobacteria</taxon>
        <taxon>Lysobacterales</taxon>
        <taxon>Rhodanobacteraceae</taxon>
        <taxon>Rhodanobacter</taxon>
    </lineage>
</organism>
<evidence type="ECO:0000259" key="3">
    <source>
        <dbReference type="PROSITE" id="PS50846"/>
    </source>
</evidence>
<dbReference type="GO" id="GO:0046872">
    <property type="term" value="F:metal ion binding"/>
    <property type="evidence" value="ECO:0007669"/>
    <property type="project" value="UniProtKB-KW"/>
</dbReference>
<dbReference type="InterPro" id="IPR006121">
    <property type="entry name" value="HMA_dom"/>
</dbReference>
<dbReference type="PRINTS" id="PR00946">
    <property type="entry name" value="HGSCAVENGER"/>
</dbReference>
<sequence>MRQWLFVMVAILGLGMAHAATPTTAVLHAANMTCPSCSVTIKKALSRIAGVTSSKVDLKAETVTVTFDADRTTESTLARTVTEAGFPATAQNHGG</sequence>
<dbReference type="RefSeq" id="WP_027485200.1">
    <property type="nucleotide sequence ID" value="NZ_CP170721.1"/>
</dbReference>
<dbReference type="InterPro" id="IPR036163">
    <property type="entry name" value="HMA_dom_sf"/>
</dbReference>
<keyword evidence="1" id="KW-0479">Metal-binding</keyword>
<proteinExistence type="predicted"/>
<gene>
    <name evidence="4" type="ORF">ACFYG5_07235</name>
</gene>
<dbReference type="SUPFAM" id="SSF55008">
    <property type="entry name" value="HMA, heavy metal-associated domain"/>
    <property type="match status" value="1"/>
</dbReference>
<dbReference type="Pfam" id="PF00403">
    <property type="entry name" value="HMA"/>
    <property type="match status" value="1"/>
</dbReference>
<dbReference type="EMBL" id="CP170721">
    <property type="protein sequence ID" value="XIA19910.1"/>
    <property type="molecule type" value="Genomic_DNA"/>
</dbReference>
<evidence type="ECO:0000256" key="2">
    <source>
        <dbReference type="SAM" id="SignalP"/>
    </source>
</evidence>
<keyword evidence="2" id="KW-0732">Signal</keyword>
<feature type="signal peptide" evidence="2">
    <location>
        <begin position="1"/>
        <end position="19"/>
    </location>
</feature>
<accession>A0AB74UTS7</accession>
<feature type="domain" description="HMA" evidence="3">
    <location>
        <begin position="23"/>
        <end position="89"/>
    </location>
</feature>
<name>A0AB74UTS7_9GAMM</name>
<evidence type="ECO:0000313" key="4">
    <source>
        <dbReference type="EMBL" id="XIA19910.1"/>
    </source>
</evidence>
<dbReference type="PROSITE" id="PS50846">
    <property type="entry name" value="HMA_2"/>
    <property type="match status" value="1"/>
</dbReference>
<dbReference type="Gene3D" id="3.30.70.100">
    <property type="match status" value="1"/>
</dbReference>
<evidence type="ECO:0000256" key="1">
    <source>
        <dbReference type="ARBA" id="ARBA00022723"/>
    </source>
</evidence>
<protein>
    <submittedName>
        <fullName evidence="4">Heavy-metal-associated domain-containing protein</fullName>
    </submittedName>
</protein>